<dbReference type="RefSeq" id="XP_050509404.1">
    <property type="nucleotide sequence ID" value="XM_050653447.1"/>
</dbReference>
<evidence type="ECO:0000313" key="4">
    <source>
        <dbReference type="Proteomes" id="UP001652700"/>
    </source>
</evidence>
<organism evidence="5">
    <name type="scientific">Diabrotica virgifera virgifera</name>
    <name type="common">western corn rootworm</name>
    <dbReference type="NCBI Taxonomy" id="50390"/>
    <lineage>
        <taxon>Eukaryota</taxon>
        <taxon>Metazoa</taxon>
        <taxon>Ecdysozoa</taxon>
        <taxon>Arthropoda</taxon>
        <taxon>Hexapoda</taxon>
        <taxon>Insecta</taxon>
        <taxon>Pterygota</taxon>
        <taxon>Neoptera</taxon>
        <taxon>Endopterygota</taxon>
        <taxon>Coleoptera</taxon>
        <taxon>Polyphaga</taxon>
        <taxon>Cucujiformia</taxon>
        <taxon>Chrysomeloidea</taxon>
        <taxon>Chrysomelidae</taxon>
        <taxon>Galerucinae</taxon>
        <taxon>Diabroticina</taxon>
        <taxon>Diabroticites</taxon>
        <taxon>Diabrotica</taxon>
    </lineage>
</organism>
<dbReference type="KEGG" id="dvv:114335758"/>
<dbReference type="InterPro" id="IPR016186">
    <property type="entry name" value="C-type_lectin-like/link_sf"/>
</dbReference>
<dbReference type="Proteomes" id="UP001652700">
    <property type="component" value="Unplaced"/>
</dbReference>
<dbReference type="SUPFAM" id="SSF56436">
    <property type="entry name" value="C-type lectin-like"/>
    <property type="match status" value="1"/>
</dbReference>
<dbReference type="AlphaFoldDB" id="A0A6P7GAJ9"/>
<dbReference type="OrthoDB" id="6338838at2759"/>
<reference evidence="3" key="2">
    <citation type="submission" date="2025-05" db="UniProtKB">
        <authorList>
            <consortium name="EnsemblMetazoa"/>
        </authorList>
    </citation>
    <scope>IDENTIFICATION</scope>
</reference>
<keyword evidence="4" id="KW-1185">Reference proteome</keyword>
<feature type="domain" description="C-type lectin" evidence="2">
    <location>
        <begin position="73"/>
        <end position="170"/>
    </location>
</feature>
<dbReference type="Pfam" id="PF00059">
    <property type="entry name" value="Lectin_C"/>
    <property type="match status" value="1"/>
</dbReference>
<keyword evidence="1" id="KW-0472">Membrane</keyword>
<sequence>MISRHIVSENMALFNSVILLTFVGSTLVTSCKGLLPVSPNRSGCCNVIKWEEIFTNSKVGRDHQASVIPLEHWGNKSYWIGSSFQATWFGAIDFCSQMHMQLLTINSAEENEAIFGYIKEAKKGFEYWTAGTRLVDESKWVWFPYGDLVNYTNWSKGQPDHRNGEKCLQV</sequence>
<dbReference type="RefSeq" id="XP_028141853.1">
    <property type="nucleotide sequence ID" value="XM_028286052.1"/>
</dbReference>
<evidence type="ECO:0000313" key="5">
    <source>
        <dbReference type="RefSeq" id="XP_028141853.1"/>
    </source>
</evidence>
<gene>
    <name evidence="5" type="primary">LOC114335758</name>
</gene>
<evidence type="ECO:0000259" key="2">
    <source>
        <dbReference type="PROSITE" id="PS50041"/>
    </source>
</evidence>
<dbReference type="InterPro" id="IPR016187">
    <property type="entry name" value="CTDL_fold"/>
</dbReference>
<keyword evidence="1" id="KW-1133">Transmembrane helix</keyword>
<accession>A0A6P7GAJ9</accession>
<keyword evidence="1" id="KW-0812">Transmembrane</keyword>
<name>A0A6P7GAJ9_DIAVI</name>
<dbReference type="InParanoid" id="A0A6P7GAJ9"/>
<dbReference type="CDD" id="cd00037">
    <property type="entry name" value="CLECT"/>
    <property type="match status" value="1"/>
</dbReference>
<evidence type="ECO:0000313" key="3">
    <source>
        <dbReference type="EnsemblMetazoa" id="XP_050509404.1"/>
    </source>
</evidence>
<dbReference type="InterPro" id="IPR001304">
    <property type="entry name" value="C-type_lectin-like"/>
</dbReference>
<dbReference type="Gene3D" id="3.10.100.10">
    <property type="entry name" value="Mannose-Binding Protein A, subunit A"/>
    <property type="match status" value="1"/>
</dbReference>
<dbReference type="GeneID" id="114335758"/>
<evidence type="ECO:0000256" key="1">
    <source>
        <dbReference type="SAM" id="Phobius"/>
    </source>
</evidence>
<dbReference type="EnsemblMetazoa" id="XM_050653447.1">
    <property type="protein sequence ID" value="XP_050509404.1"/>
    <property type="gene ID" value="LOC114335758"/>
</dbReference>
<proteinExistence type="predicted"/>
<protein>
    <submittedName>
        <fullName evidence="5">Perlucin-like</fullName>
    </submittedName>
</protein>
<feature type="transmembrane region" description="Helical" evidence="1">
    <location>
        <begin position="12"/>
        <end position="35"/>
    </location>
</feature>
<reference evidence="5" key="1">
    <citation type="submission" date="2025-04" db="UniProtKB">
        <authorList>
            <consortium name="RefSeq"/>
        </authorList>
    </citation>
    <scope>IDENTIFICATION</scope>
    <source>
        <tissue evidence="5">Whole insect</tissue>
    </source>
</reference>
<dbReference type="FunCoup" id="A0A6P7GAJ9">
    <property type="interactions" value="75"/>
</dbReference>
<dbReference type="PROSITE" id="PS50041">
    <property type="entry name" value="C_TYPE_LECTIN_2"/>
    <property type="match status" value="1"/>
</dbReference>
<dbReference type="PROSITE" id="PS51257">
    <property type="entry name" value="PROKAR_LIPOPROTEIN"/>
    <property type="match status" value="1"/>
</dbReference>